<dbReference type="AlphaFoldDB" id="A0A371IJ62"/>
<keyword evidence="1" id="KW-1133">Transmembrane helix</keyword>
<evidence type="ECO:0000313" key="2">
    <source>
        <dbReference type="EMBL" id="RDY20522.1"/>
    </source>
</evidence>
<evidence type="ECO:0000313" key="4">
    <source>
        <dbReference type="Proteomes" id="UP000093352"/>
    </source>
</evidence>
<organism evidence="2 4">
    <name type="scientific">Criibacterium bergeronii</name>
    <dbReference type="NCBI Taxonomy" id="1871336"/>
    <lineage>
        <taxon>Bacteria</taxon>
        <taxon>Bacillati</taxon>
        <taxon>Bacillota</taxon>
        <taxon>Clostridia</taxon>
        <taxon>Peptostreptococcales</taxon>
        <taxon>Filifactoraceae</taxon>
        <taxon>Criibacterium</taxon>
    </lineage>
</organism>
<keyword evidence="1" id="KW-0812">Transmembrane</keyword>
<dbReference type="Proteomes" id="UP000319424">
    <property type="component" value="Unassembled WGS sequence"/>
</dbReference>
<dbReference type="EMBL" id="MBEW02000032">
    <property type="protein sequence ID" value="RDY20522.1"/>
    <property type="molecule type" value="Genomic_DNA"/>
</dbReference>
<evidence type="ECO:0000256" key="1">
    <source>
        <dbReference type="SAM" id="Phobius"/>
    </source>
</evidence>
<dbReference type="STRING" id="1871336.BBG48_08070"/>
<reference evidence="2" key="2">
    <citation type="submission" date="2018-07" db="EMBL/GenBank/DDBJ databases">
        <authorList>
            <person name="Quirk P.G."/>
            <person name="Krulwich T.A."/>
        </authorList>
    </citation>
    <scope>NUCLEOTIDE SEQUENCE</scope>
    <source>
        <strain evidence="2">CCRI-22567</strain>
    </source>
</reference>
<dbReference type="Proteomes" id="UP000093352">
    <property type="component" value="Unassembled WGS sequence"/>
</dbReference>
<gene>
    <name evidence="2" type="ORF">BBG48_009705</name>
    <name evidence="3" type="ORF">FL857_09405</name>
</gene>
<accession>A0A371IJ62</accession>
<dbReference type="EMBL" id="VJXW01000016">
    <property type="protein sequence ID" value="TRW24050.1"/>
    <property type="molecule type" value="Genomic_DNA"/>
</dbReference>
<feature type="transmembrane region" description="Helical" evidence="1">
    <location>
        <begin position="37"/>
        <end position="59"/>
    </location>
</feature>
<sequence>MPDDSRFVYNCSFSHDEVQQLIKEKEYNRDMLKLLKMLLISNGMSAGPAGILAGAMIAADIYNLKAADKGNGVDIYTLNNQPAIVYYQSR</sequence>
<reference evidence="2 4" key="1">
    <citation type="journal article" date="2016" name="Genome Announc.">
        <title>Draft Genome Sequence of Criibacterium bergeronii gen. nov., sp. nov., Strain CCRI-22567T, Isolated from a Vaginal Sample from a Woman with Bacterial Vaginosis.</title>
        <authorList>
            <person name="Maheux A.F."/>
            <person name="Berube E."/>
            <person name="Boudreau D.K."/>
            <person name="Raymond F."/>
            <person name="Corbeil J."/>
            <person name="Roy P.H."/>
            <person name="Boissinot M."/>
            <person name="Omar R.F."/>
        </authorList>
    </citation>
    <scope>NUCLEOTIDE SEQUENCE [LARGE SCALE GENOMIC DNA]</scope>
    <source>
        <strain evidence="2 4">CCRI-22567</strain>
    </source>
</reference>
<dbReference type="RefSeq" id="WP_068912051.1">
    <property type="nucleotide sequence ID" value="NZ_MBEW02000032.1"/>
</dbReference>
<keyword evidence="4" id="KW-1185">Reference proteome</keyword>
<comment type="caution">
    <text evidence="2">The sequence shown here is derived from an EMBL/GenBank/DDBJ whole genome shotgun (WGS) entry which is preliminary data.</text>
</comment>
<name>A0A371IJ62_9FIRM</name>
<keyword evidence="1" id="KW-0472">Membrane</keyword>
<protein>
    <submittedName>
        <fullName evidence="2">Uncharacterized protein</fullName>
    </submittedName>
</protein>
<evidence type="ECO:0000313" key="3">
    <source>
        <dbReference type="EMBL" id="TRW24050.1"/>
    </source>
</evidence>
<reference evidence="3 5" key="3">
    <citation type="submission" date="2019-07" db="EMBL/GenBank/DDBJ databases">
        <title>Criibacterium bergeronii gen. nov., sp. nov. isolated from human clinical samples.</title>
        <authorList>
            <person name="Maheux A.F."/>
            <person name="Boudreau D.K."/>
            <person name="Berube E."/>
            <person name="Brodeur S."/>
            <person name="Bernard K.A."/>
            <person name="Abed J.Y."/>
            <person name="Ducrey E."/>
            <person name="Guay E.F."/>
            <person name="Raymond F."/>
            <person name="Corbeil J."/>
            <person name="Domingo M.-C."/>
            <person name="Roy P.H."/>
            <person name="Boissinot M."/>
            <person name="Tocheva E.I."/>
            <person name="Omar R.F."/>
        </authorList>
    </citation>
    <scope>NUCLEOTIDE SEQUENCE [LARGE SCALE GENOMIC DNA]</scope>
    <source>
        <strain evidence="3 5">CCRI-24246</strain>
    </source>
</reference>
<proteinExistence type="predicted"/>
<evidence type="ECO:0000313" key="5">
    <source>
        <dbReference type="Proteomes" id="UP000319424"/>
    </source>
</evidence>